<comment type="caution">
    <text evidence="1">The sequence shown here is derived from an EMBL/GenBank/DDBJ whole genome shotgun (WGS) entry which is preliminary data.</text>
</comment>
<organism evidence="1 2">
    <name type="scientific">Paenibacillus mesotrionivorans</name>
    <dbReference type="NCBI Taxonomy" id="3160968"/>
    <lineage>
        <taxon>Bacteria</taxon>
        <taxon>Bacillati</taxon>
        <taxon>Bacillota</taxon>
        <taxon>Bacilli</taxon>
        <taxon>Bacillales</taxon>
        <taxon>Paenibacillaceae</taxon>
        <taxon>Paenibacillus</taxon>
    </lineage>
</organism>
<evidence type="ECO:0000313" key="1">
    <source>
        <dbReference type="EMBL" id="MFM9331599.1"/>
    </source>
</evidence>
<protein>
    <submittedName>
        <fullName evidence="1">MMPL family transporter</fullName>
    </submittedName>
</protein>
<accession>A0ACC7P5S3</accession>
<gene>
    <name evidence="1" type="ORF">ACI1P1_25195</name>
</gene>
<reference evidence="1" key="1">
    <citation type="submission" date="2024-12" db="EMBL/GenBank/DDBJ databases">
        <authorList>
            <person name="Wu N."/>
        </authorList>
    </citation>
    <scope>NUCLEOTIDE SEQUENCE</scope>
    <source>
        <strain evidence="1">P15</strain>
    </source>
</reference>
<sequence>MMIPVFASFIFDEDTIVKSMGLALAFGVLFVALIVHLTLVPALQSKVNDWGRLRVEGLGKGAYDFRTNRRDQG</sequence>
<evidence type="ECO:0000313" key="2">
    <source>
        <dbReference type="Proteomes" id="UP001631969"/>
    </source>
</evidence>
<keyword evidence="2" id="KW-1185">Reference proteome</keyword>
<dbReference type="Proteomes" id="UP001631969">
    <property type="component" value="Unassembled WGS sequence"/>
</dbReference>
<proteinExistence type="predicted"/>
<dbReference type="EMBL" id="JBJURJ010000020">
    <property type="protein sequence ID" value="MFM9331599.1"/>
    <property type="molecule type" value="Genomic_DNA"/>
</dbReference>
<name>A0ACC7P5S3_9BACL</name>